<evidence type="ECO:0000259" key="1">
    <source>
        <dbReference type="Pfam" id="PF14478"/>
    </source>
</evidence>
<gene>
    <name evidence="2" type="ORF">A3C18_03765</name>
</gene>
<evidence type="ECO:0000313" key="3">
    <source>
        <dbReference type="Proteomes" id="UP000178328"/>
    </source>
</evidence>
<proteinExistence type="predicted"/>
<dbReference type="AlphaFoldDB" id="A0A1F6DRP2"/>
<feature type="domain" description="Transcobalamin-like C-terminal" evidence="1">
    <location>
        <begin position="130"/>
        <end position="172"/>
    </location>
</feature>
<dbReference type="STRING" id="1798494.A3C18_03765"/>
<accession>A0A1F6DRP2</accession>
<dbReference type="EMBL" id="MFLH01000036">
    <property type="protein sequence ID" value="OGG64091.1"/>
    <property type="molecule type" value="Genomic_DNA"/>
</dbReference>
<dbReference type="Proteomes" id="UP000178328">
    <property type="component" value="Unassembled WGS sequence"/>
</dbReference>
<dbReference type="Pfam" id="PF14478">
    <property type="entry name" value="DUF4430"/>
    <property type="match status" value="1"/>
</dbReference>
<reference evidence="2 3" key="1">
    <citation type="journal article" date="2016" name="Nat. Commun.">
        <title>Thousands of microbial genomes shed light on interconnected biogeochemical processes in an aquifer system.</title>
        <authorList>
            <person name="Anantharaman K."/>
            <person name="Brown C.T."/>
            <person name="Hug L.A."/>
            <person name="Sharon I."/>
            <person name="Castelle C.J."/>
            <person name="Probst A.J."/>
            <person name="Thomas B.C."/>
            <person name="Singh A."/>
            <person name="Wilkins M.J."/>
            <person name="Karaoz U."/>
            <person name="Brodie E.L."/>
            <person name="Williams K.H."/>
            <person name="Hubbard S.S."/>
            <person name="Banfield J.F."/>
        </authorList>
    </citation>
    <scope>NUCLEOTIDE SEQUENCE [LARGE SCALE GENOMIC DNA]</scope>
</reference>
<organism evidence="2 3">
    <name type="scientific">Candidatus Kaiserbacteria bacterium RIFCSPHIGHO2_02_FULL_54_11b</name>
    <dbReference type="NCBI Taxonomy" id="1798494"/>
    <lineage>
        <taxon>Bacteria</taxon>
        <taxon>Candidatus Kaiseribacteriota</taxon>
    </lineage>
</organism>
<sequence length="173" mass="18864">MNKKQVTILGLVGAAALAYAFFGGYQPFAQTSPPQETVQNASSSQHFVIKRSVGIQGSTTKSINHPSNSPSTSTVPYSIVYVQLSDPDGVSNFEVNLNPGDDLCANLVEAKAEGKIRSLLIDDSYLATFGSRYVREINGYSNNWTVKVNETRPEGCSLYKPKAGDYIEWKFGQ</sequence>
<comment type="caution">
    <text evidence="2">The sequence shown here is derived from an EMBL/GenBank/DDBJ whole genome shotgun (WGS) entry which is preliminary data.</text>
</comment>
<dbReference type="InterPro" id="IPR027954">
    <property type="entry name" value="Transcobalamin-like_C"/>
</dbReference>
<name>A0A1F6DRP2_9BACT</name>
<evidence type="ECO:0000313" key="2">
    <source>
        <dbReference type="EMBL" id="OGG64091.1"/>
    </source>
</evidence>
<protein>
    <recommendedName>
        <fullName evidence="1">Transcobalamin-like C-terminal domain-containing protein</fullName>
    </recommendedName>
</protein>